<feature type="domain" description="Pyruvate/ketoisovalerate oxidoreductase catalytic" evidence="4">
    <location>
        <begin position="10"/>
        <end position="177"/>
    </location>
</feature>
<name>A0A497JI30_9ARCH</name>
<organism evidence="5 6">
    <name type="scientific">Candidatus Iainarchaeum sp</name>
    <dbReference type="NCBI Taxonomy" id="3101447"/>
    <lineage>
        <taxon>Archaea</taxon>
        <taxon>Candidatus Iainarchaeota</taxon>
        <taxon>Candidatus Iainarchaeia</taxon>
        <taxon>Candidatus Iainarchaeales</taxon>
        <taxon>Candidatus Iainarchaeaceae</taxon>
        <taxon>Candidatus Iainarchaeum</taxon>
    </lineage>
</organism>
<evidence type="ECO:0000256" key="3">
    <source>
        <dbReference type="ARBA" id="ARBA00049357"/>
    </source>
</evidence>
<dbReference type="AlphaFoldDB" id="A0A497JI30"/>
<dbReference type="PANTHER" id="PTHR43366">
    <property type="entry name" value="PYRUVATE SYNTHASE SUBUNIT PORC"/>
    <property type="match status" value="1"/>
</dbReference>
<comment type="catalytic activity">
    <reaction evidence="3">
        <text>2 oxidized [2Fe-2S]-[ferredoxin] + pyruvate + CoA = 2 reduced [2Fe-2S]-[ferredoxin] + acetyl-CoA + CO2 + H(+)</text>
        <dbReference type="Rhea" id="RHEA:12765"/>
        <dbReference type="Rhea" id="RHEA-COMP:10000"/>
        <dbReference type="Rhea" id="RHEA-COMP:10001"/>
        <dbReference type="ChEBI" id="CHEBI:15361"/>
        <dbReference type="ChEBI" id="CHEBI:15378"/>
        <dbReference type="ChEBI" id="CHEBI:16526"/>
        <dbReference type="ChEBI" id="CHEBI:33737"/>
        <dbReference type="ChEBI" id="CHEBI:33738"/>
        <dbReference type="ChEBI" id="CHEBI:57287"/>
        <dbReference type="ChEBI" id="CHEBI:57288"/>
        <dbReference type="EC" id="1.2.7.1"/>
    </reaction>
</comment>
<dbReference type="EC" id="1.2.7.1" evidence="1"/>
<evidence type="ECO:0000313" key="6">
    <source>
        <dbReference type="Proteomes" id="UP000278031"/>
    </source>
</evidence>
<dbReference type="GO" id="GO:0019164">
    <property type="term" value="F:pyruvate synthase activity"/>
    <property type="evidence" value="ECO:0007669"/>
    <property type="project" value="UniProtKB-EC"/>
</dbReference>
<evidence type="ECO:0000256" key="2">
    <source>
        <dbReference type="ARBA" id="ARBA00023002"/>
    </source>
</evidence>
<proteinExistence type="predicted"/>
<sequence>MIRVRIHGRGGQGARVAAKLIGRAAFANGYETQDFAIYGAERRGAPLQAFVRISKEKILERGYIAKPTHLLILDYTLPKIINVFSGISKETVTLINCPEEKDVEFKSIIGKVYAVDAEKIALETFGKKIYNTAMVGAFSQICKIITIKNLEYAIRAELKRYGSEVVKKNIEAAKKAAKEIRVVKK</sequence>
<keyword evidence="5" id="KW-0670">Pyruvate</keyword>
<comment type="caution">
    <text evidence="5">The sequence shown here is derived from an EMBL/GenBank/DDBJ whole genome shotgun (WGS) entry which is preliminary data.</text>
</comment>
<dbReference type="Pfam" id="PF01558">
    <property type="entry name" value="POR"/>
    <property type="match status" value="1"/>
</dbReference>
<evidence type="ECO:0000313" key="5">
    <source>
        <dbReference type="EMBL" id="RLG71200.1"/>
    </source>
</evidence>
<dbReference type="PANTHER" id="PTHR43366:SF1">
    <property type="entry name" value="PYRUVATE SYNTHASE SUBUNIT PORC"/>
    <property type="match status" value="1"/>
</dbReference>
<evidence type="ECO:0000259" key="4">
    <source>
        <dbReference type="Pfam" id="PF01558"/>
    </source>
</evidence>
<evidence type="ECO:0000256" key="1">
    <source>
        <dbReference type="ARBA" id="ARBA00012822"/>
    </source>
</evidence>
<dbReference type="InterPro" id="IPR051626">
    <property type="entry name" value="Oxidoreductase_gamma_subunit"/>
</dbReference>
<dbReference type="InterPro" id="IPR002869">
    <property type="entry name" value="Pyrv_flavodox_OxRed_cen"/>
</dbReference>
<accession>A0A497JI30</accession>
<keyword evidence="2" id="KW-0560">Oxidoreductase</keyword>
<dbReference type="EMBL" id="QMWP01000005">
    <property type="protein sequence ID" value="RLG71200.1"/>
    <property type="molecule type" value="Genomic_DNA"/>
</dbReference>
<dbReference type="Gene3D" id="3.40.920.10">
    <property type="entry name" value="Pyruvate-ferredoxin oxidoreductase, PFOR, domain III"/>
    <property type="match status" value="1"/>
</dbReference>
<dbReference type="InterPro" id="IPR011894">
    <property type="entry name" value="PorC_KorC"/>
</dbReference>
<dbReference type="SUPFAM" id="SSF53323">
    <property type="entry name" value="Pyruvate-ferredoxin oxidoreductase, PFOR, domain III"/>
    <property type="match status" value="1"/>
</dbReference>
<protein>
    <recommendedName>
        <fullName evidence="1">pyruvate synthase</fullName>
        <ecNumber evidence="1">1.2.7.1</ecNumber>
    </recommendedName>
</protein>
<gene>
    <name evidence="5" type="ORF">DRO04_00320</name>
</gene>
<dbReference type="Proteomes" id="UP000278031">
    <property type="component" value="Unassembled WGS sequence"/>
</dbReference>
<dbReference type="InterPro" id="IPR019752">
    <property type="entry name" value="Pyrv/ketoisovalerate_OxRed_cat"/>
</dbReference>
<reference evidence="5 6" key="1">
    <citation type="submission" date="2018-06" db="EMBL/GenBank/DDBJ databases">
        <title>Extensive metabolic versatility and redundancy in microbially diverse, dynamic hydrothermal sediments.</title>
        <authorList>
            <person name="Dombrowski N."/>
            <person name="Teske A."/>
            <person name="Baker B.J."/>
        </authorList>
    </citation>
    <scope>NUCLEOTIDE SEQUENCE [LARGE SCALE GENOMIC DNA]</scope>
    <source>
        <strain evidence="5">B51_G17</strain>
    </source>
</reference>
<dbReference type="NCBIfam" id="TIGR02175">
    <property type="entry name" value="PorC_KorC"/>
    <property type="match status" value="1"/>
</dbReference>